<feature type="region of interest" description="Disordered" evidence="1">
    <location>
        <begin position="234"/>
        <end position="280"/>
    </location>
</feature>
<dbReference type="SUPFAM" id="SSF52047">
    <property type="entry name" value="RNI-like"/>
    <property type="match status" value="1"/>
</dbReference>
<sequence length="685" mass="74090">MGPREIPNLSVLALRAIGHARCKADETFAPNKDGSPSTASRLLRSFHHRPVLACGETISEYLERAEESKKQSETARAEVPSIELIPMKRTPAIGIGSGRRKQANDVDLNHPWIAAYQHQHLPEHTSTTDGGRSDEMVQTETDESSTPNAFEQQQQQKHQPQPQPQPQPPPKVSDLIPTNPRDRTLVIENGCCALDLLQSYADALVELGRMDDSRLGLRFFAEFKTNIELSYKASAQKAPAERSKTEAAPTNAVPPAPLDAPIPKKKKRKRSGGASAAAAARKKKEAEALAEARRRARILAALPKSTGSLSLYNCEVLRETTQNLLNSGILAHISALDLTGLQTLTDDTLSKLLGATGLQLRRLSVKNCRRLTDAAVHHMCEHSPNLEAVDLGGDYNISPAIVVDCLAVKTIRRGRGIFTTQALPKLVELHASGIGPSGGWTDDLLPELFALRGWRALSIGFSPSLTFAGWKAAILSVEQKFAVGEEEAMVLSQDQGGEAVAAPPAENSNESSSSSNMCQTLLSLGIPFCEQHLVNNAWLGLMGRHFPHLRALDVRGNHYLSNITSWYDGRATIDSSSSKINTKQSLVVLARYCGISQNSVEETKRIYPLAAGGDDALTVVTESDGIGWGILRREATDGGKSNPREHYERRLEAAKSRAAKASAAPATSAGPEEKTATTKAVLIAN</sequence>
<reference evidence="2 3" key="1">
    <citation type="submission" date="2019-01" db="EMBL/GenBank/DDBJ databases">
        <authorList>
            <person name="Ferrante I. M."/>
        </authorList>
    </citation>
    <scope>NUCLEOTIDE SEQUENCE [LARGE SCALE GENOMIC DNA]</scope>
    <source>
        <strain evidence="2 3">B856</strain>
    </source>
</reference>
<feature type="region of interest" description="Disordered" evidence="1">
    <location>
        <begin position="494"/>
        <end position="514"/>
    </location>
</feature>
<evidence type="ECO:0000313" key="3">
    <source>
        <dbReference type="Proteomes" id="UP000291116"/>
    </source>
</evidence>
<feature type="compositionally biased region" description="Pro residues" evidence="1">
    <location>
        <begin position="161"/>
        <end position="171"/>
    </location>
</feature>
<evidence type="ECO:0000313" key="2">
    <source>
        <dbReference type="EMBL" id="VEU41941.1"/>
    </source>
</evidence>
<feature type="region of interest" description="Disordered" evidence="1">
    <location>
        <begin position="117"/>
        <end position="178"/>
    </location>
</feature>
<dbReference type="AlphaFoldDB" id="A0A448ZIY7"/>
<accession>A0A448ZIY7</accession>
<organism evidence="2 3">
    <name type="scientific">Pseudo-nitzschia multistriata</name>
    <dbReference type="NCBI Taxonomy" id="183589"/>
    <lineage>
        <taxon>Eukaryota</taxon>
        <taxon>Sar</taxon>
        <taxon>Stramenopiles</taxon>
        <taxon>Ochrophyta</taxon>
        <taxon>Bacillariophyta</taxon>
        <taxon>Bacillariophyceae</taxon>
        <taxon>Bacillariophycidae</taxon>
        <taxon>Bacillariales</taxon>
        <taxon>Bacillariaceae</taxon>
        <taxon>Pseudo-nitzschia</taxon>
    </lineage>
</organism>
<proteinExistence type="predicted"/>
<feature type="compositionally biased region" description="Low complexity" evidence="1">
    <location>
        <begin position="501"/>
        <end position="514"/>
    </location>
</feature>
<feature type="compositionally biased region" description="Low complexity" evidence="1">
    <location>
        <begin position="659"/>
        <end position="669"/>
    </location>
</feature>
<keyword evidence="3" id="KW-1185">Reference proteome</keyword>
<feature type="compositionally biased region" description="Basic and acidic residues" evidence="1">
    <location>
        <begin position="634"/>
        <end position="655"/>
    </location>
</feature>
<dbReference type="Gene3D" id="3.80.10.10">
    <property type="entry name" value="Ribonuclease Inhibitor"/>
    <property type="match status" value="1"/>
</dbReference>
<evidence type="ECO:0000256" key="1">
    <source>
        <dbReference type="SAM" id="MobiDB-lite"/>
    </source>
</evidence>
<name>A0A448ZIY7_9STRA</name>
<feature type="region of interest" description="Disordered" evidence="1">
    <location>
        <begin position="634"/>
        <end position="685"/>
    </location>
</feature>
<feature type="compositionally biased region" description="Polar residues" evidence="1">
    <location>
        <begin position="124"/>
        <end position="151"/>
    </location>
</feature>
<gene>
    <name evidence="2" type="ORF">PSNMU_V1.4_AUG-EV-PASAV3_0088290</name>
</gene>
<protein>
    <submittedName>
        <fullName evidence="2">Uncharacterized protein</fullName>
    </submittedName>
</protein>
<dbReference type="InterPro" id="IPR032675">
    <property type="entry name" value="LRR_dom_sf"/>
</dbReference>
<dbReference type="OrthoDB" id="549243at2759"/>
<dbReference type="Proteomes" id="UP000291116">
    <property type="component" value="Unassembled WGS sequence"/>
</dbReference>
<dbReference type="EMBL" id="CAACVS010000396">
    <property type="protein sequence ID" value="VEU41941.1"/>
    <property type="molecule type" value="Genomic_DNA"/>
</dbReference>